<dbReference type="PANTHER" id="PTHR10632:SF2">
    <property type="entry name" value="SULFIDE:QUINONE OXIDOREDUCTASE, MITOCHONDRIAL"/>
    <property type="match status" value="1"/>
</dbReference>
<dbReference type="RefSeq" id="WP_259509229.1">
    <property type="nucleotide sequence ID" value="NZ_JANLCM010000002.1"/>
</dbReference>
<dbReference type="Pfam" id="PF07992">
    <property type="entry name" value="Pyr_redox_2"/>
    <property type="match status" value="1"/>
</dbReference>
<keyword evidence="3" id="KW-1185">Reference proteome</keyword>
<evidence type="ECO:0000313" key="3">
    <source>
        <dbReference type="Proteomes" id="UP001165584"/>
    </source>
</evidence>
<dbReference type="InterPro" id="IPR015904">
    <property type="entry name" value="Sulphide_quinone_reductase"/>
</dbReference>
<dbReference type="PRINTS" id="PR00411">
    <property type="entry name" value="PNDRDTASEI"/>
</dbReference>
<comment type="caution">
    <text evidence="2">The sequence shown here is derived from an EMBL/GenBank/DDBJ whole genome shotgun (WGS) entry which is preliminary data.</text>
</comment>
<dbReference type="Gene3D" id="3.50.50.60">
    <property type="entry name" value="FAD/NAD(P)-binding domain"/>
    <property type="match status" value="2"/>
</dbReference>
<sequence>MTGTSTDIHHAVVIIGGGNAGLSVAGRLRREGVQDVAVIEPREHHLYQPMFSHVAGGTAPAGIATQPQGAVMPKGVTWLRARVQSIDPEAKTVSLSTGETVGYGQLVVCPGIQKNWNAVPGLPEAMDSPVGISNYEFEYAHKASKVLREVRSGTVVFTQPSGPATCAGAAQKPMYLACDYWRATGVLRDIRVVLVVPTPTLFGMPSVDAELSRKVTEYGIEVHYDRELVEVDAENRSVAIAEAPRQGGPDRGQLGEASAPVERLSYDVLHAVPPQSAPDWLAEGALADPGNPGGFVEVDSLTLRHPRYPDVWALGDAAATTSSKSGGALRQQTLVVAKNLVAAVAGKPLPQVYNGYSVCPFTVSRSTVVFAEFDDRYRPKPTIPFWKGLVKERRLTFVADRYVLPWVYWNLILKGRA</sequence>
<name>A0ABT2GU56_9MICO</name>
<evidence type="ECO:0000313" key="2">
    <source>
        <dbReference type="EMBL" id="MCS5719742.1"/>
    </source>
</evidence>
<reference evidence="2" key="1">
    <citation type="submission" date="2022-08" db="EMBL/GenBank/DDBJ databases">
        <authorList>
            <person name="Deng Y."/>
            <person name="Han X.-F."/>
            <person name="Zhang Y.-Q."/>
        </authorList>
    </citation>
    <scope>NUCLEOTIDE SEQUENCE</scope>
    <source>
        <strain evidence="2">CPCC 205763</strain>
    </source>
</reference>
<organism evidence="2 3">
    <name type="scientific">Herbiconiux aconitum</name>
    <dbReference type="NCBI Taxonomy" id="2970913"/>
    <lineage>
        <taxon>Bacteria</taxon>
        <taxon>Bacillati</taxon>
        <taxon>Actinomycetota</taxon>
        <taxon>Actinomycetes</taxon>
        <taxon>Micrococcales</taxon>
        <taxon>Microbacteriaceae</taxon>
        <taxon>Herbiconiux</taxon>
    </lineage>
</organism>
<dbReference type="InterPro" id="IPR036188">
    <property type="entry name" value="FAD/NAD-bd_sf"/>
</dbReference>
<feature type="domain" description="FAD/NAD(P)-binding" evidence="1">
    <location>
        <begin position="11"/>
        <end position="322"/>
    </location>
</feature>
<dbReference type="SUPFAM" id="SSF51905">
    <property type="entry name" value="FAD/NAD(P)-binding domain"/>
    <property type="match status" value="2"/>
</dbReference>
<evidence type="ECO:0000259" key="1">
    <source>
        <dbReference type="Pfam" id="PF07992"/>
    </source>
</evidence>
<gene>
    <name evidence="2" type="ORF">N1027_16535</name>
</gene>
<dbReference type="PANTHER" id="PTHR10632">
    <property type="entry name" value="SULFIDE:QUINONE OXIDOREDUCTASE"/>
    <property type="match status" value="1"/>
</dbReference>
<accession>A0ABT2GU56</accession>
<protein>
    <submittedName>
        <fullName evidence="2">NAD(P)/FAD-dependent oxidoreductase</fullName>
    </submittedName>
</protein>
<dbReference type="EMBL" id="JANLCM010000002">
    <property type="protein sequence ID" value="MCS5719742.1"/>
    <property type="molecule type" value="Genomic_DNA"/>
</dbReference>
<proteinExistence type="predicted"/>
<dbReference type="InterPro" id="IPR023753">
    <property type="entry name" value="FAD/NAD-binding_dom"/>
</dbReference>
<dbReference type="Proteomes" id="UP001165584">
    <property type="component" value="Unassembled WGS sequence"/>
</dbReference>